<dbReference type="Pfam" id="PF13806">
    <property type="entry name" value="Rieske_2"/>
    <property type="match status" value="1"/>
</dbReference>
<dbReference type="NCBIfam" id="TIGR02378">
    <property type="entry name" value="nirD_assim_sml"/>
    <property type="match status" value="1"/>
</dbReference>
<evidence type="ECO:0000313" key="10">
    <source>
        <dbReference type="Proteomes" id="UP000283523"/>
    </source>
</evidence>
<keyword evidence="5" id="KW-0408">Iron</keyword>
<keyword evidence="6" id="KW-0411">Iron-sulfur</keyword>
<keyword evidence="7" id="KW-0534">Nitrate assimilation</keyword>
<dbReference type="OrthoDB" id="516687at2"/>
<keyword evidence="2" id="KW-0001">2Fe-2S</keyword>
<feature type="domain" description="Rieske" evidence="8">
    <location>
        <begin position="14"/>
        <end position="115"/>
    </location>
</feature>
<sequence length="117" mass="13138">MESIVIDKEELTWHLACHVADVPDNGGACVLIEDRQIALFNYARRGEWYATDNACPHRQQTALARGMIGSQGDEPKVACPFHKKTFSLETGHCLTDSEYRIRTYPILVDDGLVYIGL</sequence>
<dbReference type="InterPro" id="IPR012748">
    <property type="entry name" value="Rieske-like_NirD"/>
</dbReference>
<proteinExistence type="predicted"/>
<dbReference type="PROSITE" id="PS51300">
    <property type="entry name" value="NIRD"/>
    <property type="match status" value="1"/>
</dbReference>
<evidence type="ECO:0000313" key="9">
    <source>
        <dbReference type="EMBL" id="RIV23310.1"/>
    </source>
</evidence>
<keyword evidence="3" id="KW-0479">Metal-binding</keyword>
<keyword evidence="4" id="KW-0560">Oxidoreductase</keyword>
<gene>
    <name evidence="9" type="primary">nirD</name>
    <name evidence="9" type="ORF">DYU11_09900</name>
</gene>
<dbReference type="PANTHER" id="PTHR43809:SF1">
    <property type="entry name" value="NITRITE REDUCTASE (NADH) LARGE SUBUNIT"/>
    <property type="match status" value="1"/>
</dbReference>
<keyword evidence="1" id="KW-0349">Heme</keyword>
<dbReference type="PROSITE" id="PS51296">
    <property type="entry name" value="RIESKE"/>
    <property type="match status" value="1"/>
</dbReference>
<protein>
    <submittedName>
        <fullName evidence="9">Nitrite reductase (NAD(P)H) small subunit</fullName>
    </submittedName>
</protein>
<dbReference type="GO" id="GO:0046872">
    <property type="term" value="F:metal ion binding"/>
    <property type="evidence" value="ECO:0007669"/>
    <property type="project" value="UniProtKB-KW"/>
</dbReference>
<dbReference type="RefSeq" id="WP_119667528.1">
    <property type="nucleotide sequence ID" value="NZ_QXED01000003.1"/>
</dbReference>
<dbReference type="CDD" id="cd03529">
    <property type="entry name" value="Rieske_NirD"/>
    <property type="match status" value="1"/>
</dbReference>
<dbReference type="PANTHER" id="PTHR43809">
    <property type="entry name" value="NITRITE REDUCTASE (NADH) LARGE SUBUNIT"/>
    <property type="match status" value="1"/>
</dbReference>
<dbReference type="InterPro" id="IPR017941">
    <property type="entry name" value="Rieske_2Fe-2S"/>
</dbReference>
<evidence type="ECO:0000256" key="6">
    <source>
        <dbReference type="ARBA" id="ARBA00023014"/>
    </source>
</evidence>
<evidence type="ECO:0000256" key="2">
    <source>
        <dbReference type="ARBA" id="ARBA00022714"/>
    </source>
</evidence>
<reference evidence="9 10" key="1">
    <citation type="submission" date="2018-08" db="EMBL/GenBank/DDBJ databases">
        <title>Fibrisoma montanum sp. nov., isolated from Danxia mountain soil.</title>
        <authorList>
            <person name="Huang Y."/>
        </authorList>
    </citation>
    <scope>NUCLEOTIDE SEQUENCE [LARGE SCALE GENOMIC DNA]</scope>
    <source>
        <strain evidence="9 10">HYT19</strain>
    </source>
</reference>
<comment type="caution">
    <text evidence="9">The sequence shown here is derived from an EMBL/GenBank/DDBJ whole genome shotgun (WGS) entry which is preliminary data.</text>
</comment>
<evidence type="ECO:0000256" key="1">
    <source>
        <dbReference type="ARBA" id="ARBA00022617"/>
    </source>
</evidence>
<evidence type="ECO:0000256" key="4">
    <source>
        <dbReference type="ARBA" id="ARBA00023002"/>
    </source>
</evidence>
<dbReference type="InterPro" id="IPR052034">
    <property type="entry name" value="NasD-like"/>
</dbReference>
<dbReference type="EMBL" id="QXED01000003">
    <property type="protein sequence ID" value="RIV23310.1"/>
    <property type="molecule type" value="Genomic_DNA"/>
</dbReference>
<dbReference type="InterPro" id="IPR036922">
    <property type="entry name" value="Rieske_2Fe-2S_sf"/>
</dbReference>
<dbReference type="AlphaFoldDB" id="A0A418MAC9"/>
<name>A0A418MAC9_9BACT</name>
<dbReference type="GO" id="GO:0042128">
    <property type="term" value="P:nitrate assimilation"/>
    <property type="evidence" value="ECO:0007669"/>
    <property type="project" value="UniProtKB-KW"/>
</dbReference>
<evidence type="ECO:0000259" key="8">
    <source>
        <dbReference type="PROSITE" id="PS51296"/>
    </source>
</evidence>
<evidence type="ECO:0000256" key="3">
    <source>
        <dbReference type="ARBA" id="ARBA00022723"/>
    </source>
</evidence>
<dbReference type="Gene3D" id="2.102.10.10">
    <property type="entry name" value="Rieske [2Fe-2S] iron-sulphur domain"/>
    <property type="match status" value="1"/>
</dbReference>
<accession>A0A418MAC9</accession>
<dbReference type="GO" id="GO:0051537">
    <property type="term" value="F:2 iron, 2 sulfur cluster binding"/>
    <property type="evidence" value="ECO:0007669"/>
    <property type="project" value="UniProtKB-KW"/>
</dbReference>
<organism evidence="9 10">
    <name type="scientific">Fibrisoma montanum</name>
    <dbReference type="NCBI Taxonomy" id="2305895"/>
    <lineage>
        <taxon>Bacteria</taxon>
        <taxon>Pseudomonadati</taxon>
        <taxon>Bacteroidota</taxon>
        <taxon>Cytophagia</taxon>
        <taxon>Cytophagales</taxon>
        <taxon>Spirosomataceae</taxon>
        <taxon>Fibrisoma</taxon>
    </lineage>
</organism>
<keyword evidence="10" id="KW-1185">Reference proteome</keyword>
<dbReference type="SUPFAM" id="SSF50022">
    <property type="entry name" value="ISP domain"/>
    <property type="match status" value="1"/>
</dbReference>
<evidence type="ECO:0000256" key="5">
    <source>
        <dbReference type="ARBA" id="ARBA00023004"/>
    </source>
</evidence>
<dbReference type="Proteomes" id="UP000283523">
    <property type="component" value="Unassembled WGS sequence"/>
</dbReference>
<evidence type="ECO:0000256" key="7">
    <source>
        <dbReference type="ARBA" id="ARBA00023063"/>
    </source>
</evidence>
<dbReference type="GO" id="GO:0008942">
    <property type="term" value="F:nitrite reductase [NAD(P)H] activity"/>
    <property type="evidence" value="ECO:0007669"/>
    <property type="project" value="InterPro"/>
</dbReference>